<keyword evidence="4" id="KW-1185">Reference proteome</keyword>
<dbReference type="RefSeq" id="WP_267620355.1">
    <property type="nucleotide sequence ID" value="NZ_JAODIW010000005.1"/>
</dbReference>
<evidence type="ECO:0000313" key="3">
    <source>
        <dbReference type="EMBL" id="MFC4360316.1"/>
    </source>
</evidence>
<dbReference type="InterPro" id="IPR052712">
    <property type="entry name" value="Acid_resist_chaperone_HdeD"/>
</dbReference>
<proteinExistence type="predicted"/>
<dbReference type="Pfam" id="PF03729">
    <property type="entry name" value="DUF308"/>
    <property type="match status" value="1"/>
</dbReference>
<reference evidence="3 4" key="1">
    <citation type="journal article" date="2019" name="Int. J. Syst. Evol. Microbiol.">
        <title>The Global Catalogue of Microorganisms (GCM) 10K type strain sequencing project: providing services to taxonomists for standard genome sequencing and annotation.</title>
        <authorList>
            <consortium name="The Broad Institute Genomics Platform"/>
            <consortium name="The Broad Institute Genome Sequencing Center for Infectious Disease"/>
            <person name="Wu L."/>
            <person name="Ma J."/>
        </authorList>
    </citation>
    <scope>NUCLEOTIDE SEQUENCE [LARGE SCALE GENOMIC DNA]</scope>
    <source>
        <strain evidence="3 4">CGMCC 1.12553</strain>
    </source>
</reference>
<keyword evidence="2" id="KW-0472">Membrane</keyword>
<evidence type="ECO:0000256" key="1">
    <source>
        <dbReference type="SAM" id="MobiDB-lite"/>
    </source>
</evidence>
<feature type="transmembrane region" description="Helical" evidence="2">
    <location>
        <begin position="89"/>
        <end position="107"/>
    </location>
</feature>
<dbReference type="InterPro" id="IPR005325">
    <property type="entry name" value="DUF308_memb"/>
</dbReference>
<feature type="transmembrane region" description="Helical" evidence="2">
    <location>
        <begin position="139"/>
        <end position="159"/>
    </location>
</feature>
<accession>A0ABD5PHS4</accession>
<dbReference type="AlphaFoldDB" id="A0ABD5PHS4"/>
<protein>
    <submittedName>
        <fullName evidence="3">DUF308 domain-containing protein</fullName>
    </submittedName>
</protein>
<sequence>MTTTREERPNQPNQPTDDEPGSEAATDDYGFAVGVIAAGVGVIAVAMPLLTGAVLSVWLGLLLVVLGVVRVEGLKRRETTPLGDVAAELLRAAGYVLVGILLVFFPLDASRLSVVLAVPLLLDGVGRLTGVLHREADRIASTVLGVALVAIAALLVVSWPSNASWALGTLFGLGLMVVGVAAMLGSRGVVGSGSTAR</sequence>
<comment type="caution">
    <text evidence="3">The sequence shown here is derived from an EMBL/GenBank/DDBJ whole genome shotgun (WGS) entry which is preliminary data.</text>
</comment>
<feature type="transmembrane region" description="Helical" evidence="2">
    <location>
        <begin position="36"/>
        <end position="69"/>
    </location>
</feature>
<dbReference type="PANTHER" id="PTHR34989">
    <property type="entry name" value="PROTEIN HDED"/>
    <property type="match status" value="1"/>
</dbReference>
<dbReference type="PANTHER" id="PTHR34989:SF1">
    <property type="entry name" value="PROTEIN HDED"/>
    <property type="match status" value="1"/>
</dbReference>
<keyword evidence="2" id="KW-0812">Transmembrane</keyword>
<feature type="region of interest" description="Disordered" evidence="1">
    <location>
        <begin position="1"/>
        <end position="23"/>
    </location>
</feature>
<evidence type="ECO:0000256" key="2">
    <source>
        <dbReference type="SAM" id="Phobius"/>
    </source>
</evidence>
<dbReference type="EMBL" id="JBHSDS010000017">
    <property type="protein sequence ID" value="MFC4360316.1"/>
    <property type="molecule type" value="Genomic_DNA"/>
</dbReference>
<evidence type="ECO:0000313" key="4">
    <source>
        <dbReference type="Proteomes" id="UP001595921"/>
    </source>
</evidence>
<dbReference type="Proteomes" id="UP001595921">
    <property type="component" value="Unassembled WGS sequence"/>
</dbReference>
<keyword evidence="2" id="KW-1133">Transmembrane helix</keyword>
<organism evidence="3 4">
    <name type="scientific">Halobium salinum</name>
    <dbReference type="NCBI Taxonomy" id="1364940"/>
    <lineage>
        <taxon>Archaea</taxon>
        <taxon>Methanobacteriati</taxon>
        <taxon>Methanobacteriota</taxon>
        <taxon>Stenosarchaea group</taxon>
        <taxon>Halobacteria</taxon>
        <taxon>Halobacteriales</taxon>
        <taxon>Haloferacaceae</taxon>
        <taxon>Halobium</taxon>
    </lineage>
</organism>
<name>A0ABD5PHS4_9EURY</name>
<feature type="transmembrane region" description="Helical" evidence="2">
    <location>
        <begin position="165"/>
        <end position="184"/>
    </location>
</feature>
<gene>
    <name evidence="3" type="ORF">ACFO0N_20415</name>
</gene>